<organism evidence="2 3">
    <name type="scientific">Wolfiporia cocos (strain MD-104)</name>
    <name type="common">Brown rot fungus</name>
    <dbReference type="NCBI Taxonomy" id="742152"/>
    <lineage>
        <taxon>Eukaryota</taxon>
        <taxon>Fungi</taxon>
        <taxon>Dikarya</taxon>
        <taxon>Basidiomycota</taxon>
        <taxon>Agaricomycotina</taxon>
        <taxon>Agaricomycetes</taxon>
        <taxon>Polyporales</taxon>
        <taxon>Phaeolaceae</taxon>
        <taxon>Wolfiporia</taxon>
    </lineage>
</organism>
<accession>A0A2H3J713</accession>
<dbReference type="PANTHER" id="PTHR45657:SF1">
    <property type="entry name" value="CRAL-TRIO DOMAIN-CONTAINING PROTEIN YKL091C-RELATED"/>
    <property type="match status" value="1"/>
</dbReference>
<dbReference type="PROSITE" id="PS50191">
    <property type="entry name" value="CRAL_TRIO"/>
    <property type="match status" value="1"/>
</dbReference>
<keyword evidence="3" id="KW-1185">Reference proteome</keyword>
<evidence type="ECO:0000313" key="2">
    <source>
        <dbReference type="EMBL" id="PCH34529.1"/>
    </source>
</evidence>
<evidence type="ECO:0000313" key="3">
    <source>
        <dbReference type="Proteomes" id="UP000218811"/>
    </source>
</evidence>
<dbReference type="EMBL" id="KB467832">
    <property type="protein sequence ID" value="PCH34529.1"/>
    <property type="molecule type" value="Genomic_DNA"/>
</dbReference>
<sequence>MWFHKTDKAGRPLSIQHYSGVNMPELYKLITPERFMQYIIVTTESIPREIFPTASRAAGRQVEGESLVADLKGFRPACNSLGQFWQMKNIVRESSQIMQDYFPELYVHNSLQPVAADNPRCGYSIFDSFVKLWLAKETLAKTDILRADYQAVLLKDIDRENLPVVLGGTCECEDVEACKRCQAPR</sequence>
<dbReference type="CDD" id="cd00170">
    <property type="entry name" value="SEC14"/>
    <property type="match status" value="1"/>
</dbReference>
<reference evidence="2 3" key="1">
    <citation type="journal article" date="2012" name="Science">
        <title>The Paleozoic origin of enzymatic lignin decomposition reconstructed from 31 fungal genomes.</title>
        <authorList>
            <person name="Floudas D."/>
            <person name="Binder M."/>
            <person name="Riley R."/>
            <person name="Barry K."/>
            <person name="Blanchette R.A."/>
            <person name="Henrissat B."/>
            <person name="Martinez A.T."/>
            <person name="Otillar R."/>
            <person name="Spatafora J.W."/>
            <person name="Yadav J.S."/>
            <person name="Aerts A."/>
            <person name="Benoit I."/>
            <person name="Boyd A."/>
            <person name="Carlson A."/>
            <person name="Copeland A."/>
            <person name="Coutinho P.M."/>
            <person name="de Vries R.P."/>
            <person name="Ferreira P."/>
            <person name="Findley K."/>
            <person name="Foster B."/>
            <person name="Gaskell J."/>
            <person name="Glotzer D."/>
            <person name="Gorecki P."/>
            <person name="Heitman J."/>
            <person name="Hesse C."/>
            <person name="Hori C."/>
            <person name="Igarashi K."/>
            <person name="Jurgens J.A."/>
            <person name="Kallen N."/>
            <person name="Kersten P."/>
            <person name="Kohler A."/>
            <person name="Kuees U."/>
            <person name="Kumar T.K.A."/>
            <person name="Kuo A."/>
            <person name="LaButti K."/>
            <person name="Larrondo L.F."/>
            <person name="Lindquist E."/>
            <person name="Ling A."/>
            <person name="Lombard V."/>
            <person name="Lucas S."/>
            <person name="Lundell T."/>
            <person name="Martin R."/>
            <person name="McLaughlin D.J."/>
            <person name="Morgenstern I."/>
            <person name="Morin E."/>
            <person name="Murat C."/>
            <person name="Nagy L.G."/>
            <person name="Nolan M."/>
            <person name="Ohm R.A."/>
            <person name="Patyshakuliyeva A."/>
            <person name="Rokas A."/>
            <person name="Ruiz-Duenas F.J."/>
            <person name="Sabat G."/>
            <person name="Salamov A."/>
            <person name="Samejima M."/>
            <person name="Schmutz J."/>
            <person name="Slot J.C."/>
            <person name="St John F."/>
            <person name="Stenlid J."/>
            <person name="Sun H."/>
            <person name="Sun S."/>
            <person name="Syed K."/>
            <person name="Tsang A."/>
            <person name="Wiebenga A."/>
            <person name="Young D."/>
            <person name="Pisabarro A."/>
            <person name="Eastwood D.C."/>
            <person name="Martin F."/>
            <person name="Cullen D."/>
            <person name="Grigoriev I.V."/>
            <person name="Hibbett D.S."/>
        </authorList>
    </citation>
    <scope>NUCLEOTIDE SEQUENCE [LARGE SCALE GENOMIC DNA]</scope>
    <source>
        <strain evidence="2 3">MD-104</strain>
    </source>
</reference>
<feature type="domain" description="CRAL-TRIO" evidence="1">
    <location>
        <begin position="1"/>
        <end position="174"/>
    </location>
</feature>
<name>A0A2H3J713_WOLCO</name>
<gene>
    <name evidence="2" type="ORF">WOLCODRAFT_106148</name>
</gene>
<dbReference type="SMART" id="SM00516">
    <property type="entry name" value="SEC14"/>
    <property type="match status" value="1"/>
</dbReference>
<dbReference type="PANTHER" id="PTHR45657">
    <property type="entry name" value="CRAL-TRIO DOMAIN-CONTAINING PROTEIN YKL091C-RELATED"/>
    <property type="match status" value="1"/>
</dbReference>
<dbReference type="OMA" id="CECEDVE"/>
<protein>
    <submittedName>
        <fullName evidence="2">CRAL/TRIO domain-containing protein</fullName>
    </submittedName>
</protein>
<evidence type="ECO:0000259" key="1">
    <source>
        <dbReference type="PROSITE" id="PS50191"/>
    </source>
</evidence>
<dbReference type="AlphaFoldDB" id="A0A2H3J713"/>
<dbReference type="OrthoDB" id="1434354at2759"/>
<dbReference type="SUPFAM" id="SSF52087">
    <property type="entry name" value="CRAL/TRIO domain"/>
    <property type="match status" value="1"/>
</dbReference>
<dbReference type="InterPro" id="IPR051026">
    <property type="entry name" value="PI/PC_transfer"/>
</dbReference>
<dbReference type="Gene3D" id="3.40.525.10">
    <property type="entry name" value="CRAL-TRIO lipid binding domain"/>
    <property type="match status" value="1"/>
</dbReference>
<dbReference type="InterPro" id="IPR001251">
    <property type="entry name" value="CRAL-TRIO_dom"/>
</dbReference>
<dbReference type="InterPro" id="IPR036865">
    <property type="entry name" value="CRAL-TRIO_dom_sf"/>
</dbReference>
<proteinExistence type="predicted"/>
<dbReference type="Proteomes" id="UP000218811">
    <property type="component" value="Unassembled WGS sequence"/>
</dbReference>
<dbReference type="Pfam" id="PF00650">
    <property type="entry name" value="CRAL_TRIO"/>
    <property type="match status" value="1"/>
</dbReference>
<dbReference type="STRING" id="742152.A0A2H3J713"/>